<dbReference type="Proteomes" id="UP000642829">
    <property type="component" value="Unassembled WGS sequence"/>
</dbReference>
<reference evidence="1" key="1">
    <citation type="journal article" date="2014" name="Int. J. Syst. Evol. Microbiol.">
        <title>Complete genome sequence of Corynebacterium casei LMG S-19264T (=DSM 44701T), isolated from a smear-ripened cheese.</title>
        <authorList>
            <consortium name="US DOE Joint Genome Institute (JGI-PGF)"/>
            <person name="Walter F."/>
            <person name="Albersmeier A."/>
            <person name="Kalinowski J."/>
            <person name="Ruckert C."/>
        </authorList>
    </citation>
    <scope>NUCLEOTIDE SEQUENCE</scope>
    <source>
        <strain evidence="1">KCTC 12870</strain>
    </source>
</reference>
<dbReference type="EMBL" id="BMXG01000019">
    <property type="protein sequence ID" value="GHC08527.1"/>
    <property type="molecule type" value="Genomic_DNA"/>
</dbReference>
<protein>
    <submittedName>
        <fullName evidence="1">Uncharacterized protein</fullName>
    </submittedName>
</protein>
<proteinExistence type="predicted"/>
<organism evidence="1 2">
    <name type="scientific">Cerasicoccus arenae</name>
    <dbReference type="NCBI Taxonomy" id="424488"/>
    <lineage>
        <taxon>Bacteria</taxon>
        <taxon>Pseudomonadati</taxon>
        <taxon>Verrucomicrobiota</taxon>
        <taxon>Opitutia</taxon>
        <taxon>Puniceicoccales</taxon>
        <taxon>Cerasicoccaceae</taxon>
        <taxon>Cerasicoccus</taxon>
    </lineage>
</organism>
<reference evidence="1" key="2">
    <citation type="submission" date="2020-09" db="EMBL/GenBank/DDBJ databases">
        <authorList>
            <person name="Sun Q."/>
            <person name="Kim S."/>
        </authorList>
    </citation>
    <scope>NUCLEOTIDE SEQUENCE</scope>
    <source>
        <strain evidence="1">KCTC 12870</strain>
    </source>
</reference>
<dbReference type="AlphaFoldDB" id="A0A8J3GDR4"/>
<comment type="caution">
    <text evidence="1">The sequence shown here is derived from an EMBL/GenBank/DDBJ whole genome shotgun (WGS) entry which is preliminary data.</text>
</comment>
<gene>
    <name evidence="1" type="ORF">GCM10007047_27290</name>
</gene>
<name>A0A8J3GDR4_9BACT</name>
<evidence type="ECO:0000313" key="1">
    <source>
        <dbReference type="EMBL" id="GHC08527.1"/>
    </source>
</evidence>
<accession>A0A8J3GDR4</accession>
<keyword evidence="2" id="KW-1185">Reference proteome</keyword>
<evidence type="ECO:0000313" key="2">
    <source>
        <dbReference type="Proteomes" id="UP000642829"/>
    </source>
</evidence>
<sequence length="112" mass="12376">MLFSNFMYCPFTLPLHCADYKVLIKKKTDVSAYVKKMTGIVRILILAKSLRCLRSAIHALFKIYSLHAPMSNGGMNDTPMAHEDEPIDRLGAHALAAGYINHGRLTAGNRAG</sequence>